<reference evidence="3" key="1">
    <citation type="journal article" date="2019" name="Int. J. Syst. Evol. Microbiol.">
        <title>The Global Catalogue of Microorganisms (GCM) 10K type strain sequencing project: providing services to taxonomists for standard genome sequencing and annotation.</title>
        <authorList>
            <consortium name="The Broad Institute Genomics Platform"/>
            <consortium name="The Broad Institute Genome Sequencing Center for Infectious Disease"/>
            <person name="Wu L."/>
            <person name="Ma J."/>
        </authorList>
    </citation>
    <scope>NUCLEOTIDE SEQUENCE [LARGE SCALE GENOMIC DNA]</scope>
    <source>
        <strain evidence="3">JCM 15608</strain>
    </source>
</reference>
<dbReference type="EMBL" id="BAAAFA010000010">
    <property type="protein sequence ID" value="GAA0821545.1"/>
    <property type="molecule type" value="Genomic_DNA"/>
</dbReference>
<gene>
    <name evidence="2" type="ORF">GCM10009111_28690</name>
</gene>
<proteinExistence type="predicted"/>
<comment type="caution">
    <text evidence="2">The sequence shown here is derived from an EMBL/GenBank/DDBJ whole genome shotgun (WGS) entry which is preliminary data.</text>
</comment>
<protein>
    <submittedName>
        <fullName evidence="2">Uncharacterized protein</fullName>
    </submittedName>
</protein>
<organism evidence="2 3">
    <name type="scientific">Colwellia asteriadis</name>
    <dbReference type="NCBI Taxonomy" id="517723"/>
    <lineage>
        <taxon>Bacteria</taxon>
        <taxon>Pseudomonadati</taxon>
        <taxon>Pseudomonadota</taxon>
        <taxon>Gammaproteobacteria</taxon>
        <taxon>Alteromonadales</taxon>
        <taxon>Colwelliaceae</taxon>
        <taxon>Colwellia</taxon>
    </lineage>
</organism>
<name>A0ABP3WKX9_9GAMM</name>
<evidence type="ECO:0000313" key="2">
    <source>
        <dbReference type="EMBL" id="GAA0821545.1"/>
    </source>
</evidence>
<evidence type="ECO:0000256" key="1">
    <source>
        <dbReference type="SAM" id="Phobius"/>
    </source>
</evidence>
<dbReference type="RefSeq" id="WP_215981143.1">
    <property type="nucleotide sequence ID" value="NZ_BAAAFA010000010.1"/>
</dbReference>
<evidence type="ECO:0000313" key="3">
    <source>
        <dbReference type="Proteomes" id="UP001500021"/>
    </source>
</evidence>
<keyword evidence="1" id="KW-0472">Membrane</keyword>
<feature type="transmembrane region" description="Helical" evidence="1">
    <location>
        <begin position="34"/>
        <end position="51"/>
    </location>
</feature>
<keyword evidence="1" id="KW-1133">Transmembrane helix</keyword>
<accession>A0ABP3WKX9</accession>
<keyword evidence="1" id="KW-0812">Transmembrane</keyword>
<sequence>MSLLALGILFLIGFCSSGFYYYHSLCAGMPRKRWAIGGFILGPVLWPMFSMKKRMVLNHYYSVAGGYLSVARFRA</sequence>
<dbReference type="Proteomes" id="UP001500021">
    <property type="component" value="Unassembled WGS sequence"/>
</dbReference>
<keyword evidence="3" id="KW-1185">Reference proteome</keyword>